<protein>
    <submittedName>
        <fullName evidence="1">Uncharacterized protein</fullName>
    </submittedName>
</protein>
<organism evidence="1">
    <name type="scientific">Rhizophora mucronata</name>
    <name type="common">Asiatic mangrove</name>
    <dbReference type="NCBI Taxonomy" id="61149"/>
    <lineage>
        <taxon>Eukaryota</taxon>
        <taxon>Viridiplantae</taxon>
        <taxon>Streptophyta</taxon>
        <taxon>Embryophyta</taxon>
        <taxon>Tracheophyta</taxon>
        <taxon>Spermatophyta</taxon>
        <taxon>Magnoliopsida</taxon>
        <taxon>eudicotyledons</taxon>
        <taxon>Gunneridae</taxon>
        <taxon>Pentapetalae</taxon>
        <taxon>rosids</taxon>
        <taxon>fabids</taxon>
        <taxon>Malpighiales</taxon>
        <taxon>Rhizophoraceae</taxon>
        <taxon>Rhizophora</taxon>
    </lineage>
</organism>
<evidence type="ECO:0000313" key="1">
    <source>
        <dbReference type="EMBL" id="MBX44453.1"/>
    </source>
</evidence>
<dbReference type="EMBL" id="GGEC01063969">
    <property type="protein sequence ID" value="MBX44453.1"/>
    <property type="molecule type" value="Transcribed_RNA"/>
</dbReference>
<name>A0A2P2NPP9_RHIMU</name>
<dbReference type="AlphaFoldDB" id="A0A2P2NPP9"/>
<accession>A0A2P2NPP9</accession>
<reference evidence="1" key="1">
    <citation type="submission" date="2018-02" db="EMBL/GenBank/DDBJ databases">
        <title>Rhizophora mucronata_Transcriptome.</title>
        <authorList>
            <person name="Meera S.P."/>
            <person name="Sreeshan A."/>
            <person name="Augustine A."/>
        </authorList>
    </citation>
    <scope>NUCLEOTIDE SEQUENCE</scope>
    <source>
        <tissue evidence="1">Leaf</tissue>
    </source>
</reference>
<proteinExistence type="predicted"/>
<sequence length="32" mass="3770">MLHFVESTSQDLYRLLSNVINKMQCINHNSFS</sequence>